<evidence type="ECO:0000313" key="2">
    <source>
        <dbReference type="WBParaSite" id="Pan_g18733.t1"/>
    </source>
</evidence>
<protein>
    <submittedName>
        <fullName evidence="2">FBA_2 domain-containing protein</fullName>
    </submittedName>
</protein>
<dbReference type="AlphaFoldDB" id="A0A7E4VAN3"/>
<evidence type="ECO:0000313" key="1">
    <source>
        <dbReference type="Proteomes" id="UP000492821"/>
    </source>
</evidence>
<dbReference type="Proteomes" id="UP000492821">
    <property type="component" value="Unassembled WGS sequence"/>
</dbReference>
<accession>A0A7E4VAN3</accession>
<proteinExistence type="predicted"/>
<organism evidence="1 2">
    <name type="scientific">Panagrellus redivivus</name>
    <name type="common">Microworm</name>
    <dbReference type="NCBI Taxonomy" id="6233"/>
    <lineage>
        <taxon>Eukaryota</taxon>
        <taxon>Metazoa</taxon>
        <taxon>Ecdysozoa</taxon>
        <taxon>Nematoda</taxon>
        <taxon>Chromadorea</taxon>
        <taxon>Rhabditida</taxon>
        <taxon>Tylenchina</taxon>
        <taxon>Panagrolaimomorpha</taxon>
        <taxon>Panagrolaimoidea</taxon>
        <taxon>Panagrolaimidae</taxon>
        <taxon>Panagrellus</taxon>
    </lineage>
</organism>
<reference evidence="2" key="2">
    <citation type="submission" date="2020-10" db="UniProtKB">
        <authorList>
            <consortium name="WormBaseParasite"/>
        </authorList>
    </citation>
    <scope>IDENTIFICATION</scope>
</reference>
<reference evidence="1" key="1">
    <citation type="journal article" date="2013" name="Genetics">
        <title>The draft genome and transcriptome of Panagrellus redivivus are shaped by the harsh demands of a free-living lifestyle.</title>
        <authorList>
            <person name="Srinivasan J."/>
            <person name="Dillman A.R."/>
            <person name="Macchietto M.G."/>
            <person name="Heikkinen L."/>
            <person name="Lakso M."/>
            <person name="Fracchia K.M."/>
            <person name="Antoshechkin I."/>
            <person name="Mortazavi A."/>
            <person name="Wong G."/>
            <person name="Sternberg P.W."/>
        </authorList>
    </citation>
    <scope>NUCLEOTIDE SEQUENCE [LARGE SCALE GENOMIC DNA]</scope>
    <source>
        <strain evidence="1">MT8872</strain>
    </source>
</reference>
<name>A0A7E4VAN3_PANRE</name>
<dbReference type="WBParaSite" id="Pan_g18733.t1">
    <property type="protein sequence ID" value="Pan_g18733.t1"/>
    <property type="gene ID" value="Pan_g18733"/>
</dbReference>
<sequence length="339" mass="38420">METNPVTQKDRLDKVVAALFIMYCKTGAKNIENIIHCIASTTFEGHTAIVNYASGTLYAHIRNNKLFVYHYRLHQPHILLPKSFAKYVPAATMDLPLIRNNTQITLNIKLLCSMPNIQKLAVLTNYRIPKACLRGTAQMFSNLKEMWCDGQTVLSISVICAEVKQLTIFGHAGVTNKALKEYWRFPALTAIHVDIGTNFNFATFAGSVHTISLLKDIVASLKWYAKLHDIVLHLMPTPTDLHADIRIYPYINSFFFHNHSDQCIHVISKHNVFGGTYVNTVQYLCQRGFVQISPKNVRYQHIWHNGVPFIHDVQLVMSPTPVVALAPNVVVEENELHNT</sequence>
<keyword evidence="1" id="KW-1185">Reference proteome</keyword>